<keyword evidence="7" id="KW-0472">Membrane</keyword>
<keyword evidence="5 13" id="KW-0418">Kinase</keyword>
<dbReference type="SMART" id="SM00387">
    <property type="entry name" value="HATPase_c"/>
    <property type="match status" value="1"/>
</dbReference>
<evidence type="ECO:0000256" key="1">
    <source>
        <dbReference type="ARBA" id="ARBA00000085"/>
    </source>
</evidence>
<comment type="catalytic activity">
    <reaction evidence="1">
        <text>ATP + protein L-histidine = ADP + protein N-phospho-L-histidine.</text>
        <dbReference type="EC" id="2.7.13.3"/>
    </reaction>
</comment>
<comment type="function">
    <text evidence="8">Photoreceptor which exists in two forms that are reversibly interconvertible by light: the R form that absorbs maximally in the red region of the spectrum and the FR form that absorbs maximally in the far-red region.</text>
</comment>
<dbReference type="PROSITE" id="PS50112">
    <property type="entry name" value="PAS"/>
    <property type="match status" value="1"/>
</dbReference>
<dbReference type="FunFam" id="1.10.287.130:FF:000001">
    <property type="entry name" value="Two-component sensor histidine kinase"/>
    <property type="match status" value="1"/>
</dbReference>
<dbReference type="InterPro" id="IPR053159">
    <property type="entry name" value="Hybrid_Histidine_Kinase"/>
</dbReference>
<dbReference type="Gene3D" id="3.30.565.10">
    <property type="entry name" value="Histidine kinase-like ATPase, C-terminal domain"/>
    <property type="match status" value="1"/>
</dbReference>
<keyword evidence="3" id="KW-0597">Phosphoprotein</keyword>
<dbReference type="SMART" id="SM00388">
    <property type="entry name" value="HisKA"/>
    <property type="match status" value="1"/>
</dbReference>
<evidence type="ECO:0000313" key="13">
    <source>
        <dbReference type="EMBL" id="QDL09907.1"/>
    </source>
</evidence>
<feature type="domain" description="Protein kinase" evidence="9">
    <location>
        <begin position="7"/>
        <end position="282"/>
    </location>
</feature>
<feature type="domain" description="Histidine kinase" evidence="10">
    <location>
        <begin position="2071"/>
        <end position="2288"/>
    </location>
</feature>
<dbReference type="Gene3D" id="3.30.450.40">
    <property type="match status" value="1"/>
</dbReference>
<protein>
    <recommendedName>
        <fullName evidence="2">histidine kinase</fullName>
        <ecNumber evidence="2">2.7.13.3</ecNumber>
    </recommendedName>
</protein>
<evidence type="ECO:0000256" key="8">
    <source>
        <dbReference type="ARBA" id="ARBA00055745"/>
    </source>
</evidence>
<feature type="domain" description="PAC" evidence="12">
    <location>
        <begin position="1890"/>
        <end position="1940"/>
    </location>
</feature>
<dbReference type="Gene3D" id="3.40.50.300">
    <property type="entry name" value="P-loop containing nucleotide triphosphate hydrolases"/>
    <property type="match status" value="1"/>
</dbReference>
<dbReference type="InterPro" id="IPR036890">
    <property type="entry name" value="HATPase_C_sf"/>
</dbReference>
<dbReference type="KEGG" id="bsen:DP114_20270"/>
<dbReference type="InterPro" id="IPR013656">
    <property type="entry name" value="PAS_4"/>
</dbReference>
<dbReference type="Pfam" id="PF13191">
    <property type="entry name" value="AAA_16"/>
    <property type="match status" value="1"/>
</dbReference>
<dbReference type="SMART" id="SM00086">
    <property type="entry name" value="PAC"/>
    <property type="match status" value="4"/>
</dbReference>
<evidence type="ECO:0000256" key="3">
    <source>
        <dbReference type="ARBA" id="ARBA00022553"/>
    </source>
</evidence>
<dbReference type="SUPFAM" id="SSF56112">
    <property type="entry name" value="Protein kinase-like (PK-like)"/>
    <property type="match status" value="1"/>
</dbReference>
<dbReference type="InterPro" id="IPR003594">
    <property type="entry name" value="HATPase_dom"/>
</dbReference>
<dbReference type="EC" id="2.7.13.3" evidence="2"/>
<dbReference type="InterPro" id="IPR000700">
    <property type="entry name" value="PAS-assoc_C"/>
</dbReference>
<dbReference type="CDD" id="cd14014">
    <property type="entry name" value="STKc_PknB_like"/>
    <property type="match status" value="1"/>
</dbReference>
<dbReference type="Pfam" id="PF01590">
    <property type="entry name" value="GAF"/>
    <property type="match status" value="1"/>
</dbReference>
<dbReference type="RefSeq" id="WP_171976953.1">
    <property type="nucleotide sequence ID" value="NZ_CAWOXK010000001.1"/>
</dbReference>
<keyword evidence="4" id="KW-0808">Transferase</keyword>
<dbReference type="PROSITE" id="PS50109">
    <property type="entry name" value="HIS_KIN"/>
    <property type="match status" value="1"/>
</dbReference>
<dbReference type="Gene3D" id="1.10.510.10">
    <property type="entry name" value="Transferase(Phosphotransferase) domain 1"/>
    <property type="match status" value="1"/>
</dbReference>
<dbReference type="CDD" id="cd00130">
    <property type="entry name" value="PAS"/>
    <property type="match status" value="2"/>
</dbReference>
<dbReference type="CDD" id="cd16922">
    <property type="entry name" value="HATPase_EvgS-ArcB-TorS-like"/>
    <property type="match status" value="1"/>
</dbReference>
<dbReference type="Gene3D" id="1.10.287.130">
    <property type="match status" value="1"/>
</dbReference>
<dbReference type="InterPro" id="IPR035965">
    <property type="entry name" value="PAS-like_dom_sf"/>
</dbReference>
<dbReference type="InterPro" id="IPR011009">
    <property type="entry name" value="Kinase-like_dom_sf"/>
</dbReference>
<feature type="domain" description="PAC" evidence="12">
    <location>
        <begin position="1762"/>
        <end position="1814"/>
    </location>
</feature>
<dbReference type="PRINTS" id="PR00344">
    <property type="entry name" value="BCTRLSENSOR"/>
</dbReference>
<evidence type="ECO:0000313" key="14">
    <source>
        <dbReference type="Proteomes" id="UP000503129"/>
    </source>
</evidence>
<reference evidence="13 14" key="1">
    <citation type="submission" date="2018-06" db="EMBL/GenBank/DDBJ databases">
        <title>Comparative genomics of Brasilonema spp. strains.</title>
        <authorList>
            <person name="Alvarenga D.O."/>
            <person name="Fiore M.F."/>
            <person name="Varani A.M."/>
        </authorList>
    </citation>
    <scope>NUCLEOTIDE SEQUENCE [LARGE SCALE GENOMIC DNA]</scope>
    <source>
        <strain evidence="13 14">CENA114</strain>
    </source>
</reference>
<keyword evidence="13" id="KW-0723">Serine/threonine-protein kinase</keyword>
<dbReference type="Pfam" id="PF08447">
    <property type="entry name" value="PAS_3"/>
    <property type="match status" value="2"/>
</dbReference>
<dbReference type="CDD" id="cd00082">
    <property type="entry name" value="HisKA"/>
    <property type="match status" value="1"/>
</dbReference>
<dbReference type="SUPFAM" id="SSF52540">
    <property type="entry name" value="P-loop containing nucleoside triphosphate hydrolases"/>
    <property type="match status" value="1"/>
</dbReference>
<dbReference type="InterPro" id="IPR003018">
    <property type="entry name" value="GAF"/>
</dbReference>
<dbReference type="InterPro" id="IPR000014">
    <property type="entry name" value="PAS"/>
</dbReference>
<dbReference type="InterPro" id="IPR036097">
    <property type="entry name" value="HisK_dim/P_sf"/>
</dbReference>
<evidence type="ECO:0000259" key="10">
    <source>
        <dbReference type="PROSITE" id="PS50109"/>
    </source>
</evidence>
<evidence type="ECO:0000259" key="12">
    <source>
        <dbReference type="PROSITE" id="PS50113"/>
    </source>
</evidence>
<evidence type="ECO:0000259" key="9">
    <source>
        <dbReference type="PROSITE" id="PS50011"/>
    </source>
</evidence>
<dbReference type="InterPro" id="IPR027417">
    <property type="entry name" value="P-loop_NTPase"/>
</dbReference>
<dbReference type="Proteomes" id="UP000503129">
    <property type="component" value="Chromosome"/>
</dbReference>
<sequence length="2293" mass="257546">MITIRGYQLLAQIYESVNSLVYRGIREEGNQPVILKVLKDDYPTPSELTRYKQEYEITRNLNLDGVVKAYGLEPIERTLVIILEDFGATSLSLLKEAGGSFCLSPIFSLLEFLKLAIKIAEILGTIHNSNVIHKDINPSNIVLNPVTGQLKIIDFGISTFISRSHPTLKNPNVLEGTLAYISPEQTGRMNRSLNYRTDFYSLGVTFYELLTGKLPFQTNDALELVHCHIAQHPIPPHQLVESKGGTVIPKIVSDIVMKLMRKTAEERYQSAWGLKADLEKCLQQLQTTGNIESFSLGSTDISDKFQIPQKLYGREAEVETLLSAFVRVASPQEKRVAGGRGEENPQSSLTTHQSLIQNQKSKIEMMLVTGYSGVGKSALVREIYKPITEKHGYFITGKFDQFKRNIPYSAIVSAFSGLVYQLLAETEAQLEQWREKLRLALGSNAQVIIDVLPEVELIVGKQPSVPQLGATESQNRFNLVFQNFIRTFCLKEHPIVIFLDDLQWADSASLKLIDLMMTDADTQYLFLIGAYRDNEVNCTHPLMMTLDRLRNVGAIINSITLAPLQTESISKLIADTLHADMPSVNQLASLIVRKTDGNPFFVNQFLKTLHAENFLTFDFERNGWQWNLAQIQAMNITDNVVELMIGELNKLPESTQQILRLAACVGAEFDLKTLSIICEKSHGEVFYDLMTAVQSGLILCISELDTNLFIQDYKFLHDRVQQAAYALIDDEQKTTLHLEIGHLLLQNTSADALLDGLFEIVDHLNLGLELVTHQQERNEIAKLNLMAGQKAKAATAYGAALEYLNTGLKLLNADSWQQKYDLTLALYEEAAEAAYLNRDFITMEQLALVVLKNAKTVLDKIRVYDAKIQAFVSEGNLKEAVQIGLQVLNLLGVILPEEPSQLDIKKGLEETASLFEGQKIEDLIDLPKMTEPDKLAAMLVLSSIASASFIAAPNLFLLIALSKINLSIKYGNAELSAFAYGQYTVVLCGILQDYESAYNFGKLSVILGERLNAQKEKAKICLGFGAHSMHWKEHIKETISILIDGYQSGVETGDFEYAGYCACYVCEHLYFLGSELTQLEQEIAIYSKAIARINQEASFNWTAIFRQAVLNLLGKAENPIRLFGDAYNEEQSLPLAIKANNRIELLFFYLNKLILCYLFGDTQQAVQNAVLAKPYLEGLSTMLVTGLLHFYDSLAHLGAFVEASNSDKETYLNRVNANQKKMQKWAFHAPMNYLHKFYLVEAEKARVFGQFFEAEEFYEKAIQGARENEFIQEEALAYELAAKFYLARGRLKFAQTYMQEAHYTYTRWGATAKVKDLEQCYPQFFPKTAQRNKAYTPNAIFSTDSKTSSELDLSSVLKASQTLSSEIVLTTLLEKMMKIVLENAGAQKGYLLSFKSQLEPGNKNGQWVIEASGTVDNNEFKILPSIPIETVGGSSHNRMVCDAIINYVIRTQESVVLNDASGEGNFIRTPYIVKQQPKSILCAPLLNQGSLVGILYLENNLTTGAFTPDRLEVLKLLSSQAAISIENAKLYAEVRESERRLTQFLEAIPIGIGVINAQGIPCYTNRMAVELLGKGVVPSATAEQLGEVYQLYVTGTSEQYPSEQLPIVRALRGDQAIADDIEIHQGGKIIPIEGQGTPIFDEKGNIAYAITTFQDITERKQAQQILTDYNRTLEKQVTQRTAALQESEATLKAAQRVAHVGNWEFNLITRKFRWSEEQFRIFGLDPTQGEPTYEQYIQQIHVDDRAPVQEGYARTMKTGRGEELDFRIIRPNGEVRHVYRRYEAVINEQGQVIKFFGTILDITERKQAELELQQQKDLREAIYNESADALFLVDSKTLLISDCNYRAVELFEVDSKAELLGIQGHTLQLRPFSSNELKEIVTEIDQKGFWNREIEYVTRKGNLFWGNLATKRVSIANQVLNLVRITDITEIKQAERALRESEERFRYAFHDAPIGMALLGLNHRWLQINPMLGEMLGCSESELLNVNAFERIHPEDVNQLQDCIKQVLTNENRNAQVELRYLCSGGRIAWGLTSLSLVRDSHNGSLYYVTQIQDISEQRAIEQMKNEFISVVSHELRTPLTAIRGFLGLLNTGMYDNKPEKAKRMLQQALTNSDRLVRLVNDILDLERLSSGRVQLVKEVSQAEDLMQRAVEGVQSIALGASITLSITPTTACVWASPESIIQTLTNLLSNAIKFSPPNSVITLSAQPQFDSVLFQVKDQGRGIPADKLETIFERFQQVDVSDSRAKGGTGLGLAICQSIVQQHQGSIWAQSKLGEGSTFYFTLPISSRENHD</sequence>
<evidence type="ECO:0000256" key="2">
    <source>
        <dbReference type="ARBA" id="ARBA00012438"/>
    </source>
</evidence>
<dbReference type="PROSITE" id="PS50113">
    <property type="entry name" value="PAC"/>
    <property type="match status" value="4"/>
</dbReference>
<dbReference type="SMART" id="SM00065">
    <property type="entry name" value="GAF"/>
    <property type="match status" value="1"/>
</dbReference>
<dbReference type="Pfam" id="PF08448">
    <property type="entry name" value="PAS_4"/>
    <property type="match status" value="1"/>
</dbReference>
<organism evidence="13 14">
    <name type="scientific">Brasilonema sennae CENA114</name>
    <dbReference type="NCBI Taxonomy" id="415709"/>
    <lineage>
        <taxon>Bacteria</taxon>
        <taxon>Bacillati</taxon>
        <taxon>Cyanobacteriota</taxon>
        <taxon>Cyanophyceae</taxon>
        <taxon>Nostocales</taxon>
        <taxon>Scytonemataceae</taxon>
        <taxon>Brasilonema</taxon>
        <taxon>Bromeliae group (in: Brasilonema)</taxon>
    </lineage>
</organism>
<dbReference type="InterPro" id="IPR003661">
    <property type="entry name" value="HisK_dim/P_dom"/>
</dbReference>
<dbReference type="PROSITE" id="PS50011">
    <property type="entry name" value="PROTEIN_KINASE_DOM"/>
    <property type="match status" value="1"/>
</dbReference>
<keyword evidence="6" id="KW-0902">Two-component regulatory system</keyword>
<proteinExistence type="predicted"/>
<dbReference type="Pfam" id="PF00069">
    <property type="entry name" value="Pkinase"/>
    <property type="match status" value="1"/>
</dbReference>
<dbReference type="SUPFAM" id="SSF55874">
    <property type="entry name" value="ATPase domain of HSP90 chaperone/DNA topoisomerase II/histidine kinase"/>
    <property type="match status" value="1"/>
</dbReference>
<dbReference type="InterPro" id="IPR029016">
    <property type="entry name" value="GAF-like_dom_sf"/>
</dbReference>
<dbReference type="EMBL" id="CP030118">
    <property type="protein sequence ID" value="QDL09907.1"/>
    <property type="molecule type" value="Genomic_DNA"/>
</dbReference>
<evidence type="ECO:0000256" key="6">
    <source>
        <dbReference type="ARBA" id="ARBA00023012"/>
    </source>
</evidence>
<dbReference type="InterPro" id="IPR005467">
    <property type="entry name" value="His_kinase_dom"/>
</dbReference>
<gene>
    <name evidence="13" type="ORF">DP114_20270</name>
</gene>
<dbReference type="NCBIfam" id="TIGR00229">
    <property type="entry name" value="sensory_box"/>
    <property type="match status" value="4"/>
</dbReference>
<dbReference type="PANTHER" id="PTHR43642:SF1">
    <property type="entry name" value="HYBRID SIGNAL TRANSDUCTION HISTIDINE KINASE G"/>
    <property type="match status" value="1"/>
</dbReference>
<dbReference type="InterPro" id="IPR041664">
    <property type="entry name" value="AAA_16"/>
</dbReference>
<dbReference type="PANTHER" id="PTHR43642">
    <property type="entry name" value="HYBRID SIGNAL TRANSDUCTION HISTIDINE KINASE G"/>
    <property type="match status" value="1"/>
</dbReference>
<dbReference type="InterPro" id="IPR001610">
    <property type="entry name" value="PAC"/>
</dbReference>
<evidence type="ECO:0000256" key="4">
    <source>
        <dbReference type="ARBA" id="ARBA00022679"/>
    </source>
</evidence>
<dbReference type="GO" id="GO:0005524">
    <property type="term" value="F:ATP binding"/>
    <property type="evidence" value="ECO:0007669"/>
    <property type="project" value="InterPro"/>
</dbReference>
<dbReference type="FunFam" id="3.30.565.10:FF:000006">
    <property type="entry name" value="Sensor histidine kinase WalK"/>
    <property type="match status" value="1"/>
</dbReference>
<feature type="domain" description="PAC" evidence="12">
    <location>
        <begin position="1615"/>
        <end position="1668"/>
    </location>
</feature>
<evidence type="ECO:0000256" key="5">
    <source>
        <dbReference type="ARBA" id="ARBA00022777"/>
    </source>
</evidence>
<accession>A0A856ML42</accession>
<dbReference type="GO" id="GO:0000155">
    <property type="term" value="F:phosphorelay sensor kinase activity"/>
    <property type="evidence" value="ECO:0007669"/>
    <property type="project" value="InterPro"/>
</dbReference>
<dbReference type="Pfam" id="PF13426">
    <property type="entry name" value="PAS_9"/>
    <property type="match status" value="1"/>
</dbReference>
<dbReference type="Pfam" id="PF00512">
    <property type="entry name" value="HisKA"/>
    <property type="match status" value="1"/>
</dbReference>
<evidence type="ECO:0000256" key="7">
    <source>
        <dbReference type="ARBA" id="ARBA00023136"/>
    </source>
</evidence>
<dbReference type="InterPro" id="IPR000719">
    <property type="entry name" value="Prot_kinase_dom"/>
</dbReference>
<keyword evidence="14" id="KW-1185">Reference proteome</keyword>
<dbReference type="SMART" id="SM00091">
    <property type="entry name" value="PAS"/>
    <property type="match status" value="4"/>
</dbReference>
<dbReference type="GO" id="GO:0004674">
    <property type="term" value="F:protein serine/threonine kinase activity"/>
    <property type="evidence" value="ECO:0007669"/>
    <property type="project" value="UniProtKB-KW"/>
</dbReference>
<dbReference type="InterPro" id="IPR004358">
    <property type="entry name" value="Sig_transdc_His_kin-like_C"/>
</dbReference>
<name>A0A856ML42_9CYAN</name>
<dbReference type="InterPro" id="IPR013655">
    <property type="entry name" value="PAS_fold_3"/>
</dbReference>
<feature type="domain" description="PAS" evidence="11">
    <location>
        <begin position="1941"/>
        <end position="2011"/>
    </location>
</feature>
<dbReference type="Pfam" id="PF02518">
    <property type="entry name" value="HATPase_c"/>
    <property type="match status" value="1"/>
</dbReference>
<feature type="domain" description="PAC" evidence="12">
    <location>
        <begin position="2015"/>
        <end position="2067"/>
    </location>
</feature>
<dbReference type="SUPFAM" id="SSF47384">
    <property type="entry name" value="Homodimeric domain of signal transducing histidine kinase"/>
    <property type="match status" value="1"/>
</dbReference>
<dbReference type="SUPFAM" id="SSF55785">
    <property type="entry name" value="PYP-like sensor domain (PAS domain)"/>
    <property type="match status" value="4"/>
</dbReference>
<dbReference type="Gene3D" id="2.10.70.100">
    <property type="match status" value="1"/>
</dbReference>
<evidence type="ECO:0000259" key="11">
    <source>
        <dbReference type="PROSITE" id="PS50112"/>
    </source>
</evidence>
<dbReference type="SUPFAM" id="SSF55781">
    <property type="entry name" value="GAF domain-like"/>
    <property type="match status" value="1"/>
</dbReference>
<dbReference type="Gene3D" id="3.30.450.20">
    <property type="entry name" value="PAS domain"/>
    <property type="match status" value="4"/>
</dbReference>